<dbReference type="AlphaFoldDB" id="A0AA88XHS8"/>
<evidence type="ECO:0000313" key="9">
    <source>
        <dbReference type="Proteomes" id="UP001186944"/>
    </source>
</evidence>
<comment type="similarity">
    <text evidence="2">Belongs to the ZIP transporter (TC 2.A.5) family.</text>
</comment>
<reference evidence="8" key="1">
    <citation type="submission" date="2019-08" db="EMBL/GenBank/DDBJ databases">
        <title>The improved chromosome-level genome for the pearl oyster Pinctada fucata martensii using PacBio sequencing and Hi-C.</title>
        <authorList>
            <person name="Zheng Z."/>
        </authorList>
    </citation>
    <scope>NUCLEOTIDE SEQUENCE</scope>
    <source>
        <strain evidence="8">ZZ-2019</strain>
        <tissue evidence="8">Adductor muscle</tissue>
    </source>
</reference>
<dbReference type="Pfam" id="PF02535">
    <property type="entry name" value="Zip"/>
    <property type="match status" value="1"/>
</dbReference>
<feature type="transmembrane region" description="Helical" evidence="7">
    <location>
        <begin position="197"/>
        <end position="218"/>
    </location>
</feature>
<evidence type="ECO:0000256" key="3">
    <source>
        <dbReference type="ARBA" id="ARBA00022692"/>
    </source>
</evidence>
<keyword evidence="3 7" id="KW-0812">Transmembrane</keyword>
<dbReference type="GO" id="GO:0030003">
    <property type="term" value="P:intracellular monoatomic cation homeostasis"/>
    <property type="evidence" value="ECO:0007669"/>
    <property type="project" value="TreeGrafter"/>
</dbReference>
<feature type="compositionally biased region" description="Low complexity" evidence="6">
    <location>
        <begin position="238"/>
        <end position="247"/>
    </location>
</feature>
<dbReference type="InterPro" id="IPR050799">
    <property type="entry name" value="ZIP_Transporter"/>
</dbReference>
<organism evidence="8 9">
    <name type="scientific">Pinctada imbricata</name>
    <name type="common">Atlantic pearl-oyster</name>
    <name type="synonym">Pinctada martensii</name>
    <dbReference type="NCBI Taxonomy" id="66713"/>
    <lineage>
        <taxon>Eukaryota</taxon>
        <taxon>Metazoa</taxon>
        <taxon>Spiralia</taxon>
        <taxon>Lophotrochozoa</taxon>
        <taxon>Mollusca</taxon>
        <taxon>Bivalvia</taxon>
        <taxon>Autobranchia</taxon>
        <taxon>Pteriomorphia</taxon>
        <taxon>Pterioida</taxon>
        <taxon>Pterioidea</taxon>
        <taxon>Pteriidae</taxon>
        <taxon>Pinctada</taxon>
    </lineage>
</organism>
<feature type="transmembrane region" description="Helical" evidence="7">
    <location>
        <begin position="123"/>
        <end position="144"/>
    </location>
</feature>
<protein>
    <recommendedName>
        <fullName evidence="10">Zinc transporter ZIP14</fullName>
    </recommendedName>
</protein>
<evidence type="ECO:0000256" key="7">
    <source>
        <dbReference type="SAM" id="Phobius"/>
    </source>
</evidence>
<sequence>MCYNPRSPTDIRRTGGRGPVSVIDGGCGLSTEDAYSFRAPGPTSSLLGVRRCSFAECYCCLLSAIICFGYDDVFDIVSKQDHIDSVQLGDTFPLLLYAAQQPECGESEEEGSHERHKPTIGQAWGYGIGFCSLIVLISNIGLFLGPFTKTRIFKRLLMFCVALAVGTLAATGFLVLLPESMHLTADDSPVPDYNWKMATVMGGAYFVFITEKVLNATLNRRKKAKAKKSALSDENDKTNNTLLDNTTSNGDSNFHGHAHFEVSETEDGRKTIAPVAWILLIGDALHNFVDGLSIGAAFTESTFLGISVSLAILCEELPHELGDIAILLHSGLNMKRAILYNFVAAVICYIGLIIGVVVGENTNANQWIFGFAAGLFIYISLSDMIPEMSAQLKAAEIDKSENMLIVFILQNTGLLTGFGIIMIIVVFGGNINV</sequence>
<gene>
    <name evidence="8" type="ORF">FSP39_004499</name>
</gene>
<dbReference type="PANTHER" id="PTHR12191:SF37">
    <property type="entry name" value="ZINC TRANSPORTER FOI"/>
    <property type="match status" value="1"/>
</dbReference>
<evidence type="ECO:0000313" key="8">
    <source>
        <dbReference type="EMBL" id="KAK3085517.1"/>
    </source>
</evidence>
<accession>A0AA88XHS8</accession>
<comment type="caution">
    <text evidence="8">The sequence shown here is derived from an EMBL/GenBank/DDBJ whole genome shotgun (WGS) entry which is preliminary data.</text>
</comment>
<comment type="subcellular location">
    <subcellularLocation>
        <location evidence="1">Membrane</location>
        <topology evidence="1">Multi-pass membrane protein</topology>
    </subcellularLocation>
</comment>
<keyword evidence="4 7" id="KW-1133">Transmembrane helix</keyword>
<evidence type="ECO:0000256" key="5">
    <source>
        <dbReference type="ARBA" id="ARBA00023136"/>
    </source>
</evidence>
<name>A0AA88XHS8_PINIB</name>
<keyword evidence="5 7" id="KW-0472">Membrane</keyword>
<keyword evidence="9" id="KW-1185">Reference proteome</keyword>
<evidence type="ECO:0000256" key="2">
    <source>
        <dbReference type="ARBA" id="ARBA00006939"/>
    </source>
</evidence>
<proteinExistence type="inferred from homology"/>
<dbReference type="InterPro" id="IPR003689">
    <property type="entry name" value="ZIP"/>
</dbReference>
<dbReference type="EMBL" id="VSWD01000012">
    <property type="protein sequence ID" value="KAK3085517.1"/>
    <property type="molecule type" value="Genomic_DNA"/>
</dbReference>
<feature type="region of interest" description="Disordered" evidence="6">
    <location>
        <begin position="228"/>
        <end position="250"/>
    </location>
</feature>
<feature type="transmembrane region" description="Helical" evidence="7">
    <location>
        <begin position="364"/>
        <end position="381"/>
    </location>
</feature>
<evidence type="ECO:0000256" key="6">
    <source>
        <dbReference type="SAM" id="MobiDB-lite"/>
    </source>
</evidence>
<dbReference type="GO" id="GO:0005886">
    <property type="term" value="C:plasma membrane"/>
    <property type="evidence" value="ECO:0007669"/>
    <property type="project" value="TreeGrafter"/>
</dbReference>
<dbReference type="GO" id="GO:0140410">
    <property type="term" value="F:monoatomic cation:bicarbonate symporter activity"/>
    <property type="evidence" value="ECO:0007669"/>
    <property type="project" value="TreeGrafter"/>
</dbReference>
<evidence type="ECO:0000256" key="4">
    <source>
        <dbReference type="ARBA" id="ARBA00022989"/>
    </source>
</evidence>
<feature type="transmembrane region" description="Helical" evidence="7">
    <location>
        <begin position="338"/>
        <end position="358"/>
    </location>
</feature>
<feature type="transmembrane region" description="Helical" evidence="7">
    <location>
        <begin position="402"/>
        <end position="427"/>
    </location>
</feature>
<dbReference type="GO" id="GO:0005385">
    <property type="term" value="F:zinc ion transmembrane transporter activity"/>
    <property type="evidence" value="ECO:0007669"/>
    <property type="project" value="TreeGrafter"/>
</dbReference>
<evidence type="ECO:0008006" key="10">
    <source>
        <dbReference type="Google" id="ProtNLM"/>
    </source>
</evidence>
<feature type="transmembrane region" description="Helical" evidence="7">
    <location>
        <begin position="156"/>
        <end position="177"/>
    </location>
</feature>
<evidence type="ECO:0000256" key="1">
    <source>
        <dbReference type="ARBA" id="ARBA00004141"/>
    </source>
</evidence>
<dbReference type="PANTHER" id="PTHR12191">
    <property type="entry name" value="SOLUTE CARRIER FAMILY 39"/>
    <property type="match status" value="1"/>
</dbReference>
<dbReference type="GO" id="GO:0071578">
    <property type="term" value="P:zinc ion import across plasma membrane"/>
    <property type="evidence" value="ECO:0007669"/>
    <property type="project" value="TreeGrafter"/>
</dbReference>
<dbReference type="Proteomes" id="UP001186944">
    <property type="component" value="Unassembled WGS sequence"/>
</dbReference>